<protein>
    <submittedName>
        <fullName evidence="2">Membrane family protein</fullName>
    </submittedName>
</protein>
<accession>A0A0G0PJS2</accession>
<dbReference type="InterPro" id="IPR007165">
    <property type="entry name" value="Phage_holin_4_2"/>
</dbReference>
<sequence>MRHYLKSLILSGATLYIVYSLIPTISIGAYPKNVFLIIGGLFIISQIINPVFSLVLLPINFMTFGLVSLILNGVLIYGLLKFLPDFRISAYNFPGANIQGIIIPPMNFNQMTTIILVVIIITLLQKIFHLIFE</sequence>
<dbReference type="AlphaFoldDB" id="A0A0G0PJS2"/>
<dbReference type="Proteomes" id="UP000034893">
    <property type="component" value="Unassembled WGS sequence"/>
</dbReference>
<keyword evidence="1" id="KW-0472">Membrane</keyword>
<dbReference type="EMBL" id="LBVP01000011">
    <property type="protein sequence ID" value="KKQ89571.1"/>
    <property type="molecule type" value="Genomic_DNA"/>
</dbReference>
<feature type="transmembrane region" description="Helical" evidence="1">
    <location>
        <begin position="7"/>
        <end position="28"/>
    </location>
</feature>
<reference evidence="2 3" key="1">
    <citation type="journal article" date="2015" name="Nature">
        <title>rRNA introns, odd ribosomes, and small enigmatic genomes across a large radiation of phyla.</title>
        <authorList>
            <person name="Brown C.T."/>
            <person name="Hug L.A."/>
            <person name="Thomas B.C."/>
            <person name="Sharon I."/>
            <person name="Castelle C.J."/>
            <person name="Singh A."/>
            <person name="Wilkins M.J."/>
            <person name="Williams K.H."/>
            <person name="Banfield J.F."/>
        </authorList>
    </citation>
    <scope>NUCLEOTIDE SEQUENCE [LARGE SCALE GENOMIC DNA]</scope>
</reference>
<keyword evidence="1" id="KW-1133">Transmembrane helix</keyword>
<feature type="transmembrane region" description="Helical" evidence="1">
    <location>
        <begin position="114"/>
        <end position="132"/>
    </location>
</feature>
<evidence type="ECO:0000313" key="2">
    <source>
        <dbReference type="EMBL" id="KKQ89571.1"/>
    </source>
</evidence>
<proteinExistence type="predicted"/>
<gene>
    <name evidence="2" type="ORF">UT12_C0011G0027</name>
</gene>
<comment type="caution">
    <text evidence="2">The sequence shown here is derived from an EMBL/GenBank/DDBJ whole genome shotgun (WGS) entry which is preliminary data.</text>
</comment>
<evidence type="ECO:0000313" key="3">
    <source>
        <dbReference type="Proteomes" id="UP000034893"/>
    </source>
</evidence>
<keyword evidence="1" id="KW-0812">Transmembrane</keyword>
<organism evidence="2 3">
    <name type="scientific">Candidatus Curtissbacteria bacterium GW2011_GWC2_38_9</name>
    <dbReference type="NCBI Taxonomy" id="1618414"/>
    <lineage>
        <taxon>Bacteria</taxon>
        <taxon>Candidatus Curtissiibacteriota</taxon>
    </lineage>
</organism>
<feature type="transmembrane region" description="Helical" evidence="1">
    <location>
        <begin position="64"/>
        <end position="83"/>
    </location>
</feature>
<evidence type="ECO:0000256" key="1">
    <source>
        <dbReference type="SAM" id="Phobius"/>
    </source>
</evidence>
<dbReference type="Pfam" id="PF04020">
    <property type="entry name" value="Phage_holin_4_2"/>
    <property type="match status" value="1"/>
</dbReference>
<feature type="transmembrane region" description="Helical" evidence="1">
    <location>
        <begin position="34"/>
        <end position="57"/>
    </location>
</feature>
<name>A0A0G0PJS2_9BACT</name>